<dbReference type="AlphaFoldDB" id="D9SKS4"/>
<dbReference type="InterPro" id="IPR000182">
    <property type="entry name" value="GNAT_dom"/>
</dbReference>
<evidence type="ECO:0000313" key="3">
    <source>
        <dbReference type="Proteomes" id="UP000002730"/>
    </source>
</evidence>
<keyword evidence="2" id="KW-0808">Transferase</keyword>
<name>D9SKS4_CLOC7</name>
<dbReference type="InterPro" id="IPR016181">
    <property type="entry name" value="Acyl_CoA_acyltransferase"/>
</dbReference>
<organism evidence="2 3">
    <name type="scientific">Clostridium cellulovorans (strain ATCC 35296 / DSM 3052 / OCM 3 / 743B)</name>
    <dbReference type="NCBI Taxonomy" id="573061"/>
    <lineage>
        <taxon>Bacteria</taxon>
        <taxon>Bacillati</taxon>
        <taxon>Bacillota</taxon>
        <taxon>Clostridia</taxon>
        <taxon>Eubacteriales</taxon>
        <taxon>Clostridiaceae</taxon>
        <taxon>Clostridium</taxon>
    </lineage>
</organism>
<dbReference type="GO" id="GO:0005737">
    <property type="term" value="C:cytoplasm"/>
    <property type="evidence" value="ECO:0007669"/>
    <property type="project" value="TreeGrafter"/>
</dbReference>
<dbReference type="GO" id="GO:0008999">
    <property type="term" value="F:protein-N-terminal-alanine acetyltransferase activity"/>
    <property type="evidence" value="ECO:0007669"/>
    <property type="project" value="TreeGrafter"/>
</dbReference>
<dbReference type="HOGENOM" id="CLU_013985_3_6_9"/>
<dbReference type="Pfam" id="PF13302">
    <property type="entry name" value="Acetyltransf_3"/>
    <property type="match status" value="1"/>
</dbReference>
<dbReference type="STRING" id="573061.Clocel_3826"/>
<dbReference type="KEGG" id="ccb:Clocel_3826"/>
<protein>
    <submittedName>
        <fullName evidence="2">GCN5-related N-acetyltransferase</fullName>
    </submittedName>
</protein>
<proteinExistence type="predicted"/>
<dbReference type="PANTHER" id="PTHR43792">
    <property type="entry name" value="GNAT FAMILY, PUTATIVE (AFU_ORTHOLOGUE AFUA_3G00765)-RELATED-RELATED"/>
    <property type="match status" value="1"/>
</dbReference>
<accession>D9SKS4</accession>
<dbReference type="eggNOG" id="COG1670">
    <property type="taxonomic scope" value="Bacteria"/>
</dbReference>
<evidence type="ECO:0000313" key="2">
    <source>
        <dbReference type="EMBL" id="ADL53496.1"/>
    </source>
</evidence>
<evidence type="ECO:0000259" key="1">
    <source>
        <dbReference type="PROSITE" id="PS51186"/>
    </source>
</evidence>
<dbReference type="PROSITE" id="PS51186">
    <property type="entry name" value="GNAT"/>
    <property type="match status" value="1"/>
</dbReference>
<keyword evidence="3" id="KW-1185">Reference proteome</keyword>
<feature type="domain" description="N-acetyltransferase" evidence="1">
    <location>
        <begin position="18"/>
        <end position="174"/>
    </location>
</feature>
<dbReference type="InterPro" id="IPR051531">
    <property type="entry name" value="N-acetyltransferase"/>
</dbReference>
<dbReference type="EMBL" id="CP002160">
    <property type="protein sequence ID" value="ADL53496.1"/>
    <property type="molecule type" value="Genomic_DNA"/>
</dbReference>
<dbReference type="Proteomes" id="UP000002730">
    <property type="component" value="Chromosome"/>
</dbReference>
<dbReference type="SUPFAM" id="SSF55729">
    <property type="entry name" value="Acyl-CoA N-acyltransferases (Nat)"/>
    <property type="match status" value="1"/>
</dbReference>
<sequence>MNLVTVFNEMKCIETDNLILREITLNDVDDIFNIFSDKDVMKFYDVFPHNSKEESISLINKFIAGFKNKKMIRWGICLKNSSEIIGTCGFHSISTNNLKVEIGYELRKSEWNKRYMSEAINGLIKFAFEVFEVNRIEAFVEKENISSHGLLVKCGFQKEGVLREYEVCRGQLIDLIIFSMLNKDYRNKK</sequence>
<dbReference type="PANTHER" id="PTHR43792:SF9">
    <property type="entry name" value="RIBOSOMAL-PROTEIN-ALANINE ACETYLTRANSFERASE"/>
    <property type="match status" value="1"/>
</dbReference>
<reference evidence="2 3" key="1">
    <citation type="submission" date="2010-08" db="EMBL/GenBank/DDBJ databases">
        <title>Complete sequence of Clostridium cellulovorans 743B.</title>
        <authorList>
            <consortium name="US DOE Joint Genome Institute"/>
            <person name="Lucas S."/>
            <person name="Copeland A."/>
            <person name="Lapidus A."/>
            <person name="Cheng J.-F."/>
            <person name="Bruce D."/>
            <person name="Goodwin L."/>
            <person name="Pitluck S."/>
            <person name="Chertkov O."/>
            <person name="Detter J.C."/>
            <person name="Han C."/>
            <person name="Tapia R."/>
            <person name="Land M."/>
            <person name="Hauser L."/>
            <person name="Chang Y.-J."/>
            <person name="Jeffries C."/>
            <person name="Kyrpides N."/>
            <person name="Ivanova N."/>
            <person name="Mikhailova N."/>
            <person name="Hemme C.L."/>
            <person name="Woyke T."/>
        </authorList>
    </citation>
    <scope>NUCLEOTIDE SEQUENCE [LARGE SCALE GENOMIC DNA]</scope>
    <source>
        <strain evidence="3">ATCC 35296 / DSM 3052 / OCM 3 / 743B</strain>
    </source>
</reference>
<dbReference type="RefSeq" id="WP_010073836.1">
    <property type="nucleotide sequence ID" value="NC_014393.1"/>
</dbReference>
<dbReference type="Gene3D" id="3.40.630.30">
    <property type="match status" value="1"/>
</dbReference>
<gene>
    <name evidence="2" type="ordered locus">Clocel_3826</name>
</gene>
<dbReference type="OrthoDB" id="9811523at2"/>